<accession>A0A2U1Q5A1</accession>
<evidence type="ECO:0000259" key="3">
    <source>
        <dbReference type="SMART" id="SM00322"/>
    </source>
</evidence>
<dbReference type="OrthoDB" id="1573323at2759"/>
<dbReference type="InterPro" id="IPR004087">
    <property type="entry name" value="KH_dom"/>
</dbReference>
<dbReference type="Proteomes" id="UP000245207">
    <property type="component" value="Unassembled WGS sequence"/>
</dbReference>
<feature type="domain" description="K Homology" evidence="3">
    <location>
        <begin position="108"/>
        <end position="182"/>
    </location>
</feature>
<keyword evidence="5" id="KW-1185">Reference proteome</keyword>
<dbReference type="CDD" id="cd00105">
    <property type="entry name" value="KH-I"/>
    <property type="match status" value="1"/>
</dbReference>
<evidence type="ECO:0000256" key="1">
    <source>
        <dbReference type="PROSITE-ProRule" id="PRU00117"/>
    </source>
</evidence>
<dbReference type="SMART" id="SM00322">
    <property type="entry name" value="KH"/>
    <property type="match status" value="2"/>
</dbReference>
<dbReference type="EMBL" id="PKPP01000407">
    <property type="protein sequence ID" value="PWA93153.1"/>
    <property type="molecule type" value="Genomic_DNA"/>
</dbReference>
<feature type="compositionally biased region" description="Basic and acidic residues" evidence="2">
    <location>
        <begin position="277"/>
        <end position="289"/>
    </location>
</feature>
<feature type="compositionally biased region" description="Basic and acidic residues" evidence="2">
    <location>
        <begin position="304"/>
        <end position="321"/>
    </location>
</feature>
<dbReference type="InterPro" id="IPR036612">
    <property type="entry name" value="KH_dom_type_1_sf"/>
</dbReference>
<evidence type="ECO:0000256" key="2">
    <source>
        <dbReference type="SAM" id="MobiDB-lite"/>
    </source>
</evidence>
<protein>
    <submittedName>
        <fullName evidence="4">Far upstream element-binding protein</fullName>
    </submittedName>
</protein>
<dbReference type="PROSITE" id="PS50084">
    <property type="entry name" value="KH_TYPE_1"/>
    <property type="match status" value="1"/>
</dbReference>
<comment type="caution">
    <text evidence="4">The sequence shown here is derived from an EMBL/GenBank/DDBJ whole genome shotgun (WGS) entry which is preliminary data.</text>
</comment>
<dbReference type="Gene3D" id="3.30.1370.10">
    <property type="entry name" value="K Homology domain, type 1"/>
    <property type="match status" value="1"/>
</dbReference>
<evidence type="ECO:0000313" key="4">
    <source>
        <dbReference type="EMBL" id="PWA93153.1"/>
    </source>
</evidence>
<dbReference type="Pfam" id="PF00013">
    <property type="entry name" value="KH_1"/>
    <property type="match status" value="1"/>
</dbReference>
<reference evidence="4 5" key="1">
    <citation type="journal article" date="2018" name="Mol. Plant">
        <title>The genome of Artemisia annua provides insight into the evolution of Asteraceae family and artemisinin biosynthesis.</title>
        <authorList>
            <person name="Shen Q."/>
            <person name="Zhang L."/>
            <person name="Liao Z."/>
            <person name="Wang S."/>
            <person name="Yan T."/>
            <person name="Shi P."/>
            <person name="Liu M."/>
            <person name="Fu X."/>
            <person name="Pan Q."/>
            <person name="Wang Y."/>
            <person name="Lv Z."/>
            <person name="Lu X."/>
            <person name="Zhang F."/>
            <person name="Jiang W."/>
            <person name="Ma Y."/>
            <person name="Chen M."/>
            <person name="Hao X."/>
            <person name="Li L."/>
            <person name="Tang Y."/>
            <person name="Lv G."/>
            <person name="Zhou Y."/>
            <person name="Sun X."/>
            <person name="Brodelius P.E."/>
            <person name="Rose J.K.C."/>
            <person name="Tang K."/>
        </authorList>
    </citation>
    <scope>NUCLEOTIDE SEQUENCE [LARGE SCALE GENOMIC DNA]</scope>
    <source>
        <strain evidence="5">cv. Huhao1</strain>
        <tissue evidence="4">Leaf</tissue>
    </source>
</reference>
<dbReference type="AlphaFoldDB" id="A0A2U1Q5A1"/>
<feature type="domain" description="K Homology" evidence="3">
    <location>
        <begin position="19"/>
        <end position="92"/>
    </location>
</feature>
<gene>
    <name evidence="4" type="ORF">CTI12_AA074420</name>
</gene>
<organism evidence="4 5">
    <name type="scientific">Artemisia annua</name>
    <name type="common">Sweet wormwood</name>
    <dbReference type="NCBI Taxonomy" id="35608"/>
    <lineage>
        <taxon>Eukaryota</taxon>
        <taxon>Viridiplantae</taxon>
        <taxon>Streptophyta</taxon>
        <taxon>Embryophyta</taxon>
        <taxon>Tracheophyta</taxon>
        <taxon>Spermatophyta</taxon>
        <taxon>Magnoliopsida</taxon>
        <taxon>eudicotyledons</taxon>
        <taxon>Gunneridae</taxon>
        <taxon>Pentapetalae</taxon>
        <taxon>asterids</taxon>
        <taxon>campanulids</taxon>
        <taxon>Asterales</taxon>
        <taxon>Asteraceae</taxon>
        <taxon>Asteroideae</taxon>
        <taxon>Anthemideae</taxon>
        <taxon>Artemisiinae</taxon>
        <taxon>Artemisia</taxon>
    </lineage>
</organism>
<evidence type="ECO:0000313" key="5">
    <source>
        <dbReference type="Proteomes" id="UP000245207"/>
    </source>
</evidence>
<dbReference type="GO" id="GO:0003723">
    <property type="term" value="F:RNA binding"/>
    <property type="evidence" value="ECO:0007669"/>
    <property type="project" value="UniProtKB-UniRule"/>
</dbReference>
<dbReference type="InterPro" id="IPR004088">
    <property type="entry name" value="KH_dom_type_1"/>
</dbReference>
<keyword evidence="1" id="KW-0694">RNA-binding</keyword>
<name>A0A2U1Q5A1_ARTAN</name>
<proteinExistence type="predicted"/>
<feature type="region of interest" description="Disordered" evidence="2">
    <location>
        <begin position="233"/>
        <end position="332"/>
    </location>
</feature>
<feature type="compositionally biased region" description="Basic and acidic residues" evidence="2">
    <location>
        <begin position="245"/>
        <end position="268"/>
    </location>
</feature>
<dbReference type="SUPFAM" id="SSF54791">
    <property type="entry name" value="Eukaryotic type KH-domain (KH-domain type I)"/>
    <property type="match status" value="2"/>
</dbReference>
<sequence length="332" mass="36561">MSLYAEYLCQHAVGPSSVEGVTRELSRIRSKDVPYILGNQDGRLTSIYNASGATIGIFTDTPARFHHHAYLELLGTVDQVKIAELLITDAITEKYGAPFVPTAIMPLDICHKDMNMPFLKVVNLLGIDGTNLARIEAESGTWLELDTSMPPVDGQAWERTVSIYGSEQQVKNAMEMINATISEGPVLPANVFSMEEIGYSEEGGKEDVAAWEDEMEAYYERYGWENIREMDFGTSGSGEVTVLKDSADTKNEEVEGKKSEEGEQKEHAASGSGTQKNVEESEDKKSVKEDEQECVESGSGTQKIVEESEDKSVKEDEHMECVDTGSGTQKEC</sequence>